<proteinExistence type="predicted"/>
<dbReference type="EMBL" id="ML208688">
    <property type="protein sequence ID" value="TFK61164.1"/>
    <property type="molecule type" value="Genomic_DNA"/>
</dbReference>
<name>A0ACD3A682_9AGAR</name>
<keyword evidence="2" id="KW-1185">Reference proteome</keyword>
<feature type="non-terminal residue" evidence="1">
    <location>
        <position position="1"/>
    </location>
</feature>
<evidence type="ECO:0000313" key="2">
    <source>
        <dbReference type="Proteomes" id="UP000308600"/>
    </source>
</evidence>
<feature type="non-terminal residue" evidence="1">
    <location>
        <position position="58"/>
    </location>
</feature>
<accession>A0ACD3A682</accession>
<dbReference type="Proteomes" id="UP000308600">
    <property type="component" value="Unassembled WGS sequence"/>
</dbReference>
<gene>
    <name evidence="1" type="ORF">BDN72DRAFT_719442</name>
</gene>
<organism evidence="1 2">
    <name type="scientific">Pluteus cervinus</name>
    <dbReference type="NCBI Taxonomy" id="181527"/>
    <lineage>
        <taxon>Eukaryota</taxon>
        <taxon>Fungi</taxon>
        <taxon>Dikarya</taxon>
        <taxon>Basidiomycota</taxon>
        <taxon>Agaricomycotina</taxon>
        <taxon>Agaricomycetes</taxon>
        <taxon>Agaricomycetidae</taxon>
        <taxon>Agaricales</taxon>
        <taxon>Pluteineae</taxon>
        <taxon>Pluteaceae</taxon>
        <taxon>Pluteus</taxon>
    </lineage>
</organism>
<protein>
    <submittedName>
        <fullName evidence="1">Uncharacterized protein</fullName>
    </submittedName>
</protein>
<sequence length="58" mass="6309">TSSSTTKATRVVRPLPVWTSLPRVILVKDDAVNRKLGSEVLKSFGCTLNVAVDDIRVV</sequence>
<reference evidence="1 2" key="1">
    <citation type="journal article" date="2019" name="Nat. Ecol. Evol.">
        <title>Megaphylogeny resolves global patterns of mushroom evolution.</title>
        <authorList>
            <person name="Varga T."/>
            <person name="Krizsan K."/>
            <person name="Foldi C."/>
            <person name="Dima B."/>
            <person name="Sanchez-Garcia M."/>
            <person name="Sanchez-Ramirez S."/>
            <person name="Szollosi G.J."/>
            <person name="Szarkandi J.G."/>
            <person name="Papp V."/>
            <person name="Albert L."/>
            <person name="Andreopoulos W."/>
            <person name="Angelini C."/>
            <person name="Antonin V."/>
            <person name="Barry K.W."/>
            <person name="Bougher N.L."/>
            <person name="Buchanan P."/>
            <person name="Buyck B."/>
            <person name="Bense V."/>
            <person name="Catcheside P."/>
            <person name="Chovatia M."/>
            <person name="Cooper J."/>
            <person name="Damon W."/>
            <person name="Desjardin D."/>
            <person name="Finy P."/>
            <person name="Geml J."/>
            <person name="Haridas S."/>
            <person name="Hughes K."/>
            <person name="Justo A."/>
            <person name="Karasinski D."/>
            <person name="Kautmanova I."/>
            <person name="Kiss B."/>
            <person name="Kocsube S."/>
            <person name="Kotiranta H."/>
            <person name="LaButti K.M."/>
            <person name="Lechner B.E."/>
            <person name="Liimatainen K."/>
            <person name="Lipzen A."/>
            <person name="Lukacs Z."/>
            <person name="Mihaltcheva S."/>
            <person name="Morgado L.N."/>
            <person name="Niskanen T."/>
            <person name="Noordeloos M.E."/>
            <person name="Ohm R.A."/>
            <person name="Ortiz-Santana B."/>
            <person name="Ovrebo C."/>
            <person name="Racz N."/>
            <person name="Riley R."/>
            <person name="Savchenko A."/>
            <person name="Shiryaev A."/>
            <person name="Soop K."/>
            <person name="Spirin V."/>
            <person name="Szebenyi C."/>
            <person name="Tomsovsky M."/>
            <person name="Tulloss R.E."/>
            <person name="Uehling J."/>
            <person name="Grigoriev I.V."/>
            <person name="Vagvolgyi C."/>
            <person name="Papp T."/>
            <person name="Martin F.M."/>
            <person name="Miettinen O."/>
            <person name="Hibbett D.S."/>
            <person name="Nagy L.G."/>
        </authorList>
    </citation>
    <scope>NUCLEOTIDE SEQUENCE [LARGE SCALE GENOMIC DNA]</scope>
    <source>
        <strain evidence="1 2">NL-1719</strain>
    </source>
</reference>
<evidence type="ECO:0000313" key="1">
    <source>
        <dbReference type="EMBL" id="TFK61164.1"/>
    </source>
</evidence>